<gene>
    <name evidence="3" type="ORF">CHRIB12_LOCUS23042</name>
</gene>
<sequence length="169" mass="20589">MNVFTIYRYIFENLQFLDLKVENGKLRADNMELQYKIDKLNKELEELKELNEMLIKINEKFRKENDRLYERIDFYKNLRMPRSMKKNSKPKRKHQRNNDSEDLDDKIIDMDAEMDEKDKKDDKDEKDDKDARISNILKNSFVLIFTKFFITVNNLNGNEDHFENYACQI</sequence>
<evidence type="ECO:0000256" key="2">
    <source>
        <dbReference type="SAM" id="MobiDB-lite"/>
    </source>
</evidence>
<evidence type="ECO:0000256" key="1">
    <source>
        <dbReference type="SAM" id="Coils"/>
    </source>
</evidence>
<reference evidence="3" key="1">
    <citation type="submission" date="2020-05" db="EMBL/GenBank/DDBJ databases">
        <authorList>
            <person name="Rincon C."/>
            <person name="Sanders R I."/>
            <person name="Robbins C."/>
            <person name="Chaturvedi A."/>
        </authorList>
    </citation>
    <scope>NUCLEOTIDE SEQUENCE</scope>
    <source>
        <strain evidence="3">CHB12</strain>
    </source>
</reference>
<name>A0A916EIH0_9GLOM</name>
<dbReference type="VEuPathDB" id="FungiDB:RhiirFUN_013661"/>
<feature type="compositionally biased region" description="Basic residues" evidence="2">
    <location>
        <begin position="82"/>
        <end position="95"/>
    </location>
</feature>
<accession>A0A916EIH0</accession>
<proteinExistence type="predicted"/>
<dbReference type="AlphaFoldDB" id="A0A916EIH0"/>
<dbReference type="OrthoDB" id="2445023at2759"/>
<evidence type="ECO:0000313" key="3">
    <source>
        <dbReference type="EMBL" id="CAB5393838.1"/>
    </source>
</evidence>
<comment type="caution">
    <text evidence="3">The sequence shown here is derived from an EMBL/GenBank/DDBJ whole genome shotgun (WGS) entry which is preliminary data.</text>
</comment>
<evidence type="ECO:0000313" key="4">
    <source>
        <dbReference type="Proteomes" id="UP000684084"/>
    </source>
</evidence>
<feature type="region of interest" description="Disordered" evidence="2">
    <location>
        <begin position="80"/>
        <end position="108"/>
    </location>
</feature>
<keyword evidence="1" id="KW-0175">Coiled coil</keyword>
<dbReference type="EMBL" id="CAGKOT010000085">
    <property type="protein sequence ID" value="CAB5393838.1"/>
    <property type="molecule type" value="Genomic_DNA"/>
</dbReference>
<organism evidence="3 4">
    <name type="scientific">Rhizophagus irregularis</name>
    <dbReference type="NCBI Taxonomy" id="588596"/>
    <lineage>
        <taxon>Eukaryota</taxon>
        <taxon>Fungi</taxon>
        <taxon>Fungi incertae sedis</taxon>
        <taxon>Mucoromycota</taxon>
        <taxon>Glomeromycotina</taxon>
        <taxon>Glomeromycetes</taxon>
        <taxon>Glomerales</taxon>
        <taxon>Glomeraceae</taxon>
        <taxon>Rhizophagus</taxon>
    </lineage>
</organism>
<dbReference type="Proteomes" id="UP000684084">
    <property type="component" value="Unassembled WGS sequence"/>
</dbReference>
<protein>
    <submittedName>
        <fullName evidence="3">Uncharacterized protein</fullName>
    </submittedName>
</protein>
<feature type="coiled-coil region" evidence="1">
    <location>
        <begin position="23"/>
        <end position="78"/>
    </location>
</feature>